<protein>
    <submittedName>
        <fullName evidence="6">Radical SAM domain-containing protein</fullName>
    </submittedName>
</protein>
<proteinExistence type="predicted"/>
<gene>
    <name evidence="6" type="ordered locus">Curi_c07820</name>
</gene>
<accession>K0AYQ2</accession>
<sequence length="246" mass="27682">MQHYLLALIYTYKCTASCDICCFSCSPEREEKMSLSDAKRYVSEAKKCGVKMVGIAGGEPLIFFDEIIELAKYTKSLGMNITLTTNCFWAESYNISLEILETLRNAGINHIKISSDEFHGKYIPYENIKNVLNAAKNINLKVVVGCTVTKNSDRLRGLLSHIEDESTGTILLEQTCYPLGRAKEYFKEDQFIYKKNIDRFCKDGGMITITPDGSVYPCGSMFSIISNRLVGSMCEHSYELIAKKST</sequence>
<dbReference type="HOGENOM" id="CLU_067258_0_0_9"/>
<dbReference type="CDD" id="cd01335">
    <property type="entry name" value="Radical_SAM"/>
    <property type="match status" value="1"/>
</dbReference>
<name>K0AYQ2_GOTA9</name>
<dbReference type="eggNOG" id="COG0535">
    <property type="taxonomic scope" value="Bacteria"/>
</dbReference>
<evidence type="ECO:0000313" key="7">
    <source>
        <dbReference type="Proteomes" id="UP000006094"/>
    </source>
</evidence>
<keyword evidence="7" id="KW-1185">Reference proteome</keyword>
<dbReference type="KEGG" id="cad:Curi_c07820"/>
<dbReference type="Proteomes" id="UP000006094">
    <property type="component" value="Chromosome"/>
</dbReference>
<dbReference type="InterPro" id="IPR013785">
    <property type="entry name" value="Aldolase_TIM"/>
</dbReference>
<keyword evidence="4" id="KW-0411">Iron-sulfur</keyword>
<dbReference type="RefSeq" id="WP_014966992.1">
    <property type="nucleotide sequence ID" value="NC_018664.1"/>
</dbReference>
<dbReference type="SUPFAM" id="SSF102114">
    <property type="entry name" value="Radical SAM enzymes"/>
    <property type="match status" value="1"/>
</dbReference>
<dbReference type="InterPro" id="IPR007197">
    <property type="entry name" value="rSAM"/>
</dbReference>
<reference evidence="6 7" key="1">
    <citation type="journal article" date="2012" name="PLoS ONE">
        <title>The purine-utilizing bacterium Clostridium acidurici 9a: a genome-guided metabolic reconsideration.</title>
        <authorList>
            <person name="Hartwich K."/>
            <person name="Poehlein A."/>
            <person name="Daniel R."/>
        </authorList>
    </citation>
    <scope>NUCLEOTIDE SEQUENCE [LARGE SCALE GENOMIC DNA]</scope>
    <source>
        <strain evidence="7">ATCC 7906 / DSM 604 / BCRC 14475 / CIP 104303 / KCTC 5404 / NCIMB 10678 / 9a</strain>
    </source>
</reference>
<dbReference type="EMBL" id="CP003326">
    <property type="protein sequence ID" value="AFS77855.1"/>
    <property type="molecule type" value="Genomic_DNA"/>
</dbReference>
<evidence type="ECO:0000256" key="1">
    <source>
        <dbReference type="ARBA" id="ARBA00022691"/>
    </source>
</evidence>
<dbReference type="GO" id="GO:0051536">
    <property type="term" value="F:iron-sulfur cluster binding"/>
    <property type="evidence" value="ECO:0007669"/>
    <property type="project" value="UniProtKB-KW"/>
</dbReference>
<evidence type="ECO:0000259" key="5">
    <source>
        <dbReference type="PROSITE" id="PS51918"/>
    </source>
</evidence>
<dbReference type="Pfam" id="PF04055">
    <property type="entry name" value="Radical_SAM"/>
    <property type="match status" value="1"/>
</dbReference>
<evidence type="ECO:0000313" key="6">
    <source>
        <dbReference type="EMBL" id="AFS77855.1"/>
    </source>
</evidence>
<dbReference type="GO" id="GO:0003824">
    <property type="term" value="F:catalytic activity"/>
    <property type="evidence" value="ECO:0007669"/>
    <property type="project" value="InterPro"/>
</dbReference>
<keyword evidence="3" id="KW-0408">Iron</keyword>
<dbReference type="InterPro" id="IPR050377">
    <property type="entry name" value="Radical_SAM_PqqE_MftC-like"/>
</dbReference>
<dbReference type="Gene3D" id="3.20.20.70">
    <property type="entry name" value="Aldolase class I"/>
    <property type="match status" value="1"/>
</dbReference>
<dbReference type="SFLD" id="SFLDG01067">
    <property type="entry name" value="SPASM/twitch_domain_containing"/>
    <property type="match status" value="1"/>
</dbReference>
<dbReference type="SFLD" id="SFLDS00029">
    <property type="entry name" value="Radical_SAM"/>
    <property type="match status" value="1"/>
</dbReference>
<feature type="domain" description="Radical SAM core" evidence="5">
    <location>
        <begin position="1"/>
        <end position="212"/>
    </location>
</feature>
<dbReference type="AlphaFoldDB" id="K0AYQ2"/>
<dbReference type="InterPro" id="IPR058240">
    <property type="entry name" value="rSAM_sf"/>
</dbReference>
<evidence type="ECO:0000256" key="3">
    <source>
        <dbReference type="ARBA" id="ARBA00023004"/>
    </source>
</evidence>
<dbReference type="PROSITE" id="PS51918">
    <property type="entry name" value="RADICAL_SAM"/>
    <property type="match status" value="1"/>
</dbReference>
<dbReference type="PANTHER" id="PTHR11228:SF34">
    <property type="entry name" value="TUNGSTEN-CONTAINING ALDEHYDE FERREDOXIN OXIDOREDUCTASE COFACTOR MODIFYING PROTEIN"/>
    <property type="match status" value="1"/>
</dbReference>
<evidence type="ECO:0000256" key="2">
    <source>
        <dbReference type="ARBA" id="ARBA00022723"/>
    </source>
</evidence>
<evidence type="ECO:0000256" key="4">
    <source>
        <dbReference type="ARBA" id="ARBA00023014"/>
    </source>
</evidence>
<keyword evidence="1" id="KW-0949">S-adenosyl-L-methionine</keyword>
<dbReference type="PANTHER" id="PTHR11228">
    <property type="entry name" value="RADICAL SAM DOMAIN PROTEIN"/>
    <property type="match status" value="1"/>
</dbReference>
<dbReference type="STRING" id="1128398.Curi_c07820"/>
<organism evidence="6 7">
    <name type="scientific">Gottschalkia acidurici (strain ATCC 7906 / DSM 604 / BCRC 14475 / CIP 104303 / KCTC 5404 / NCIMB 10678 / 9a)</name>
    <name type="common">Clostridium acidurici</name>
    <dbReference type="NCBI Taxonomy" id="1128398"/>
    <lineage>
        <taxon>Bacteria</taxon>
        <taxon>Bacillati</taxon>
        <taxon>Bacillota</taxon>
        <taxon>Tissierellia</taxon>
        <taxon>Tissierellales</taxon>
        <taxon>Gottschalkiaceae</taxon>
        <taxon>Gottschalkia</taxon>
    </lineage>
</organism>
<keyword evidence="2" id="KW-0479">Metal-binding</keyword>
<dbReference type="OrthoDB" id="9810775at2"/>
<dbReference type="GO" id="GO:0046872">
    <property type="term" value="F:metal ion binding"/>
    <property type="evidence" value="ECO:0007669"/>
    <property type="project" value="UniProtKB-KW"/>
</dbReference>